<dbReference type="InterPro" id="IPR005064">
    <property type="entry name" value="BUG"/>
</dbReference>
<dbReference type="RefSeq" id="WP_273842542.1">
    <property type="nucleotide sequence ID" value="NZ_JAQQWT010000005.1"/>
</dbReference>
<dbReference type="CDD" id="cd07012">
    <property type="entry name" value="PBP2_Bug_TTT"/>
    <property type="match status" value="1"/>
</dbReference>
<dbReference type="Gene3D" id="3.40.190.10">
    <property type="entry name" value="Periplasmic binding protein-like II"/>
    <property type="match status" value="1"/>
</dbReference>
<gene>
    <name evidence="3" type="ORF">ACFFH4_19595</name>
</gene>
<dbReference type="Gene3D" id="3.40.190.150">
    <property type="entry name" value="Bordetella uptake gene, domain 1"/>
    <property type="match status" value="1"/>
</dbReference>
<feature type="signal peptide" evidence="2">
    <location>
        <begin position="1"/>
        <end position="24"/>
    </location>
</feature>
<comment type="similarity">
    <text evidence="1">Belongs to the UPF0065 (bug) family.</text>
</comment>
<sequence length="352" mass="37822">MEKCKRLRNWFAVAALSSALLLTACGSEDTSSEGPTTNENKAEPEIEVEVAWEPTDHIEYIAPANPGGGWDTLIRQTSRVIAEENLAPKNFAAVNIPGSGGAVAWAQIAADSTNNHKLFAASPPVILVPLTGASQYNHEDFTPVARLITDYSVVLVRNDSPYETINDLFEDIQTNGSAVSIGGGSAAGSMDHISIVGAASEAGVNAKDVNYIAFSGGGEAMTNLLGGHVDAVSTGVGEATAQIEAGELRALAVSSPETLANLAEIPTYIESGIDYTFDIWRGIMGPKDMSPEAVAYYEELYVNMMETDLWQEVRDQLGWLDAYQNSEEFGVFLNEQYEQFESILEDLGLLEN</sequence>
<organism evidence="3 4">
    <name type="scientific">Halalkalibacter alkalisediminis</name>
    <dbReference type="NCBI Taxonomy" id="935616"/>
    <lineage>
        <taxon>Bacteria</taxon>
        <taxon>Bacillati</taxon>
        <taxon>Bacillota</taxon>
        <taxon>Bacilli</taxon>
        <taxon>Bacillales</taxon>
        <taxon>Bacillaceae</taxon>
        <taxon>Halalkalibacter</taxon>
    </lineage>
</organism>
<dbReference type="PIRSF" id="PIRSF017082">
    <property type="entry name" value="YflP"/>
    <property type="match status" value="1"/>
</dbReference>
<reference evidence="3 4" key="1">
    <citation type="submission" date="2024-09" db="EMBL/GenBank/DDBJ databases">
        <authorList>
            <person name="Sun Q."/>
            <person name="Mori K."/>
        </authorList>
    </citation>
    <scope>NUCLEOTIDE SEQUENCE [LARGE SCALE GENOMIC DNA]</scope>
    <source>
        <strain evidence="3 4">NCAIM B.02301</strain>
    </source>
</reference>
<dbReference type="Proteomes" id="UP001589833">
    <property type="component" value="Unassembled WGS sequence"/>
</dbReference>
<dbReference type="EMBL" id="JBHLTR010000054">
    <property type="protein sequence ID" value="MFC0561154.1"/>
    <property type="molecule type" value="Genomic_DNA"/>
</dbReference>
<evidence type="ECO:0000313" key="3">
    <source>
        <dbReference type="EMBL" id="MFC0561154.1"/>
    </source>
</evidence>
<keyword evidence="4" id="KW-1185">Reference proteome</keyword>
<keyword evidence="2" id="KW-0732">Signal</keyword>
<evidence type="ECO:0000313" key="4">
    <source>
        <dbReference type="Proteomes" id="UP001589833"/>
    </source>
</evidence>
<dbReference type="PROSITE" id="PS51257">
    <property type="entry name" value="PROKAR_LIPOPROTEIN"/>
    <property type="match status" value="1"/>
</dbReference>
<evidence type="ECO:0000256" key="1">
    <source>
        <dbReference type="ARBA" id="ARBA00006987"/>
    </source>
</evidence>
<accession>A0ABV6NL51</accession>
<dbReference type="PANTHER" id="PTHR42928">
    <property type="entry name" value="TRICARBOXYLATE-BINDING PROTEIN"/>
    <property type="match status" value="1"/>
</dbReference>
<comment type="caution">
    <text evidence="3">The sequence shown here is derived from an EMBL/GenBank/DDBJ whole genome shotgun (WGS) entry which is preliminary data.</text>
</comment>
<feature type="chain" id="PRO_5047066593" evidence="2">
    <location>
        <begin position="25"/>
        <end position="352"/>
    </location>
</feature>
<dbReference type="PANTHER" id="PTHR42928:SF3">
    <property type="entry name" value="UPF0065 PROTEIN YFLP"/>
    <property type="match status" value="1"/>
</dbReference>
<dbReference type="InterPro" id="IPR042100">
    <property type="entry name" value="Bug_dom1"/>
</dbReference>
<dbReference type="SUPFAM" id="SSF53850">
    <property type="entry name" value="Periplasmic binding protein-like II"/>
    <property type="match status" value="1"/>
</dbReference>
<name>A0ABV6NL51_9BACI</name>
<proteinExistence type="inferred from homology"/>
<protein>
    <submittedName>
        <fullName evidence="3">Tripartite tricarboxylate transporter substrate binding protein</fullName>
    </submittedName>
</protein>
<evidence type="ECO:0000256" key="2">
    <source>
        <dbReference type="SAM" id="SignalP"/>
    </source>
</evidence>
<dbReference type="Pfam" id="PF03401">
    <property type="entry name" value="TctC"/>
    <property type="match status" value="1"/>
</dbReference>